<dbReference type="PANTHER" id="PTHR13146">
    <property type="match status" value="1"/>
</dbReference>
<feature type="transmembrane region" description="Helical" evidence="8">
    <location>
        <begin position="105"/>
        <end position="128"/>
    </location>
</feature>
<evidence type="ECO:0000256" key="9">
    <source>
        <dbReference type="SAM" id="SignalP"/>
    </source>
</evidence>
<dbReference type="PANTHER" id="PTHR13146:SF8">
    <property type="entry name" value="SOLUTE CARRIER FAMILY 35 MEMBER F6"/>
    <property type="match status" value="1"/>
</dbReference>
<feature type="transmembrane region" description="Helical" evidence="8">
    <location>
        <begin position="275"/>
        <end position="294"/>
    </location>
</feature>
<evidence type="ECO:0000256" key="5">
    <source>
        <dbReference type="ARBA" id="ARBA00022989"/>
    </source>
</evidence>
<feature type="signal peptide" evidence="9">
    <location>
        <begin position="1"/>
        <end position="18"/>
    </location>
</feature>
<evidence type="ECO:0000256" key="4">
    <source>
        <dbReference type="ARBA" id="ARBA00022692"/>
    </source>
</evidence>
<proteinExistence type="inferred from homology"/>
<dbReference type="RefSeq" id="XP_011419833.1">
    <property type="nucleotide sequence ID" value="XM_011421531.4"/>
</dbReference>
<protein>
    <recommendedName>
        <fullName evidence="12">Solute carrier family 35 member F6</fullName>
    </recommendedName>
</protein>
<feature type="transmembrane region" description="Helical" evidence="8">
    <location>
        <begin position="192"/>
        <end position="212"/>
    </location>
</feature>
<feature type="chain" id="PRO_5042430752" description="Solute carrier family 35 member F6" evidence="9">
    <location>
        <begin position="19"/>
        <end position="412"/>
    </location>
</feature>
<keyword evidence="5 8" id="KW-1133">Transmembrane helix</keyword>
<dbReference type="EnsemblMetazoa" id="G12391.1">
    <property type="protein sequence ID" value="G12391.1:cds"/>
    <property type="gene ID" value="G12391"/>
</dbReference>
<evidence type="ECO:0000313" key="10">
    <source>
        <dbReference type="EnsemblMetazoa" id="G12391.2:cds"/>
    </source>
</evidence>
<evidence type="ECO:0008006" key="12">
    <source>
        <dbReference type="Google" id="ProtNLM"/>
    </source>
</evidence>
<keyword evidence="3" id="KW-0813">Transport</keyword>
<dbReference type="Proteomes" id="UP000005408">
    <property type="component" value="Unassembled WGS sequence"/>
</dbReference>
<feature type="transmembrane region" description="Helical" evidence="8">
    <location>
        <begin position="347"/>
        <end position="369"/>
    </location>
</feature>
<dbReference type="KEGG" id="crg:105322684"/>
<dbReference type="GO" id="GO:0022857">
    <property type="term" value="F:transmembrane transporter activity"/>
    <property type="evidence" value="ECO:0007669"/>
    <property type="project" value="InterPro"/>
</dbReference>
<comment type="subcellular location">
    <subcellularLocation>
        <location evidence="1">Membrane</location>
        <topology evidence="1">Multi-pass membrane protein</topology>
    </subcellularLocation>
</comment>
<dbReference type="InterPro" id="IPR037185">
    <property type="entry name" value="EmrE-like"/>
</dbReference>
<sequence>MAFSCLQIVLMVGMLVTGSINTISKKAQNDCVVKGYPDKSKNNTAEPHEFNHPWFQTLIMFIGETICLIGFVIVRKRERDKRKNEFSVTALDELPKQFQNRLVQLVVAFPTVCDLIGTSLAGIGLVYVDASVWQMLRGSIIIFAGILSKIFLKRKLRAIHWSGMLVTMCGLVLVGCSSVFKAKSSSSGGSKTLLGIALILGSQMVSATQMVIEELFLKKRSLHPLHVVGMEGAYGVILMSAIVLPAMYYVPGADVNNSYENSLDALYQIANEPRLLVFCLLYLTSIAFYNYFGLAVTRSLTAVHRTLIDACRTMLVWGADLIIYYAFDKDFGEPFDKQFGLLQVDGFFFLLIGTALYNELVHVECIPCLRKPLRDVDFMVSPSTPPRGNIQSAEFSDSDEINTSEKTPLLQD</sequence>
<feature type="transmembrane region" description="Helical" evidence="8">
    <location>
        <begin position="159"/>
        <end position="180"/>
    </location>
</feature>
<evidence type="ECO:0000256" key="7">
    <source>
        <dbReference type="SAM" id="MobiDB-lite"/>
    </source>
</evidence>
<name>A0A8W8I3N9_MAGGI</name>
<evidence type="ECO:0000313" key="11">
    <source>
        <dbReference type="Proteomes" id="UP000005408"/>
    </source>
</evidence>
<evidence type="ECO:0000256" key="3">
    <source>
        <dbReference type="ARBA" id="ARBA00022448"/>
    </source>
</evidence>
<feature type="transmembrane region" description="Helical" evidence="8">
    <location>
        <begin position="54"/>
        <end position="74"/>
    </location>
</feature>
<dbReference type="EnsemblMetazoa" id="G12391.2">
    <property type="protein sequence ID" value="G12391.2:cds"/>
    <property type="gene ID" value="G12391"/>
</dbReference>
<evidence type="ECO:0000256" key="8">
    <source>
        <dbReference type="SAM" id="Phobius"/>
    </source>
</evidence>
<evidence type="ECO:0000256" key="2">
    <source>
        <dbReference type="ARBA" id="ARBA00007863"/>
    </source>
</evidence>
<dbReference type="SUPFAM" id="SSF103481">
    <property type="entry name" value="Multidrug resistance efflux transporter EmrE"/>
    <property type="match status" value="1"/>
</dbReference>
<dbReference type="InterPro" id="IPR009262">
    <property type="entry name" value="SLC35_F1/F2/F6"/>
</dbReference>
<organism evidence="10 11">
    <name type="scientific">Magallana gigas</name>
    <name type="common">Pacific oyster</name>
    <name type="synonym">Crassostrea gigas</name>
    <dbReference type="NCBI Taxonomy" id="29159"/>
    <lineage>
        <taxon>Eukaryota</taxon>
        <taxon>Metazoa</taxon>
        <taxon>Spiralia</taxon>
        <taxon>Lophotrochozoa</taxon>
        <taxon>Mollusca</taxon>
        <taxon>Bivalvia</taxon>
        <taxon>Autobranchia</taxon>
        <taxon>Pteriomorphia</taxon>
        <taxon>Ostreida</taxon>
        <taxon>Ostreoidea</taxon>
        <taxon>Ostreidae</taxon>
        <taxon>Magallana</taxon>
    </lineage>
</organism>
<dbReference type="AlphaFoldDB" id="A0A8W8I3N9"/>
<keyword evidence="6 8" id="KW-0472">Membrane</keyword>
<keyword evidence="9" id="KW-0732">Signal</keyword>
<accession>A0A8W8I3N9</accession>
<dbReference type="OMA" id="HGANEDF"/>
<dbReference type="GO" id="GO:0016020">
    <property type="term" value="C:membrane"/>
    <property type="evidence" value="ECO:0007669"/>
    <property type="project" value="UniProtKB-SubCell"/>
</dbReference>
<keyword evidence="11" id="KW-1185">Reference proteome</keyword>
<evidence type="ECO:0000256" key="1">
    <source>
        <dbReference type="ARBA" id="ARBA00004141"/>
    </source>
</evidence>
<evidence type="ECO:0000256" key="6">
    <source>
        <dbReference type="ARBA" id="ARBA00023136"/>
    </source>
</evidence>
<dbReference type="GeneID" id="105322684"/>
<keyword evidence="4 8" id="KW-0812">Transmembrane</keyword>
<dbReference type="OrthoDB" id="29773at2759"/>
<dbReference type="Pfam" id="PF06027">
    <property type="entry name" value="SLC35F"/>
    <property type="match status" value="1"/>
</dbReference>
<feature type="region of interest" description="Disordered" evidence="7">
    <location>
        <begin position="384"/>
        <end position="412"/>
    </location>
</feature>
<feature type="transmembrane region" description="Helical" evidence="8">
    <location>
        <begin position="232"/>
        <end position="250"/>
    </location>
</feature>
<comment type="similarity">
    <text evidence="2">Belongs to the SLC35F solute transporter family.</text>
</comment>
<reference evidence="10" key="1">
    <citation type="submission" date="2022-08" db="UniProtKB">
        <authorList>
            <consortium name="EnsemblMetazoa"/>
        </authorList>
    </citation>
    <scope>IDENTIFICATION</scope>
    <source>
        <strain evidence="10">05x7-T-G4-1.051#20</strain>
    </source>
</reference>